<sequence>MKKISLLLLAFIATLSFNACSDDDEFTFVAKPDPEGIAFENTVLDSYPLEASNGDNLAERFVWNAVDFGVSTPVFYELQASTTTDFEGITVLGSNLSETNYGVTVTNMLSLAEEAGLDNDPETEAPNTGTLYFKVRAYVGSNGGNTVEQFSDSLPINVELVENTEEVESIVTTWGLVGDATPNGWDGPDVSFVKTEDPDVIIAYANLIEGEIKIRENNDWALNYGDTGADGTLEEGGDNIQVEAGSYKVTFNTKELTYTIEPFTWGLVGSATPNGWDGPDAALTYDPATDSWSATVTLVDGEMKFRQNNEWVVDYGDTGADGMLEQGGDNIAVSGGNYNVTVSFTKLTYTLEAQ</sequence>
<accession>I3C238</accession>
<evidence type="ECO:0000313" key="3">
    <source>
        <dbReference type="EMBL" id="EIJ37681.1"/>
    </source>
</evidence>
<organism evidence="3 4">
    <name type="scientific">Galbibacter orientalis DSM 19592</name>
    <dbReference type="NCBI Taxonomy" id="926559"/>
    <lineage>
        <taxon>Bacteria</taxon>
        <taxon>Pseudomonadati</taxon>
        <taxon>Bacteroidota</taxon>
        <taxon>Flavobacteriia</taxon>
        <taxon>Flavobacteriales</taxon>
        <taxon>Flavobacteriaceae</taxon>
        <taxon>Galbibacter</taxon>
    </lineage>
</organism>
<dbReference type="Proteomes" id="UP000004690">
    <property type="component" value="Unassembled WGS sequence"/>
</dbReference>
<protein>
    <recommendedName>
        <fullName evidence="2">SusE outer membrane protein domain-containing protein</fullName>
    </recommendedName>
</protein>
<keyword evidence="1" id="KW-0732">Signal</keyword>
<gene>
    <name evidence="3" type="ORF">JoomaDRAFT_0642</name>
</gene>
<reference evidence="3 4" key="1">
    <citation type="submission" date="2012-02" db="EMBL/GenBank/DDBJ databases">
        <title>Improved High-Quality Draft genome of Joostella marina DSM 19592.</title>
        <authorList>
            <consortium name="US DOE Joint Genome Institute (JGI-PGF)"/>
            <person name="Lucas S."/>
            <person name="Copeland A."/>
            <person name="Lapidus A."/>
            <person name="Bruce D."/>
            <person name="Goodwin L."/>
            <person name="Pitluck S."/>
            <person name="Peters L."/>
            <person name="Chertkov O."/>
            <person name="Ovchinnikova G."/>
            <person name="Kyrpides N."/>
            <person name="Mavromatis K."/>
            <person name="Detter J.C."/>
            <person name="Han C."/>
            <person name="Land M."/>
            <person name="Hauser L."/>
            <person name="Markowitz V."/>
            <person name="Cheng J.-F."/>
            <person name="Hugenholtz P."/>
            <person name="Woyke T."/>
            <person name="Wu D."/>
            <person name="Tindall B."/>
            <person name="Brambilla E."/>
            <person name="Klenk H.-P."/>
            <person name="Eisen J.A."/>
        </authorList>
    </citation>
    <scope>NUCLEOTIDE SEQUENCE [LARGE SCALE GENOMIC DNA]</scope>
    <source>
        <strain evidence="3 4">DSM 19592</strain>
    </source>
</reference>
<dbReference type="AlphaFoldDB" id="I3C238"/>
<dbReference type="InterPro" id="IPR025970">
    <property type="entry name" value="SusE"/>
</dbReference>
<feature type="chain" id="PRO_5003668230" description="SusE outer membrane protein domain-containing protein" evidence="1">
    <location>
        <begin position="22"/>
        <end position="354"/>
    </location>
</feature>
<dbReference type="STRING" id="926559.JoomaDRAFT_0642"/>
<dbReference type="EMBL" id="JH651379">
    <property type="protein sequence ID" value="EIJ37681.1"/>
    <property type="molecule type" value="Genomic_DNA"/>
</dbReference>
<dbReference type="RefSeq" id="WP_008610704.1">
    <property type="nucleotide sequence ID" value="NZ_JH651379.1"/>
</dbReference>
<keyword evidence="4" id="KW-1185">Reference proteome</keyword>
<dbReference type="Pfam" id="PF14292">
    <property type="entry name" value="SusE"/>
    <property type="match status" value="1"/>
</dbReference>
<dbReference type="Gene3D" id="2.60.40.10">
    <property type="entry name" value="Immunoglobulins"/>
    <property type="match status" value="1"/>
</dbReference>
<evidence type="ECO:0000313" key="4">
    <source>
        <dbReference type="Proteomes" id="UP000004690"/>
    </source>
</evidence>
<dbReference type="CDD" id="cd12956">
    <property type="entry name" value="CBM_SusE-F_like"/>
    <property type="match status" value="2"/>
</dbReference>
<name>I3C238_9FLAO</name>
<dbReference type="HOGENOM" id="CLU_042892_0_0_10"/>
<evidence type="ECO:0000256" key="1">
    <source>
        <dbReference type="SAM" id="SignalP"/>
    </source>
</evidence>
<dbReference type="InterPro" id="IPR013783">
    <property type="entry name" value="Ig-like_fold"/>
</dbReference>
<evidence type="ECO:0000259" key="2">
    <source>
        <dbReference type="Pfam" id="PF14292"/>
    </source>
</evidence>
<feature type="signal peptide" evidence="1">
    <location>
        <begin position="1"/>
        <end position="21"/>
    </location>
</feature>
<feature type="domain" description="SusE outer membrane protein" evidence="2">
    <location>
        <begin position="22"/>
        <end position="135"/>
    </location>
</feature>
<dbReference type="Gene3D" id="2.60.40.3620">
    <property type="match status" value="2"/>
</dbReference>
<dbReference type="eggNOG" id="COG0366">
    <property type="taxonomic scope" value="Bacteria"/>
</dbReference>
<proteinExistence type="predicted"/>